<dbReference type="VEuPathDB" id="TriTrypDB:Lsey_0081_0040"/>
<keyword evidence="4" id="KW-1185">Reference proteome</keyword>
<dbReference type="SMART" id="SM00360">
    <property type="entry name" value="RRM"/>
    <property type="match status" value="1"/>
</dbReference>
<dbReference type="EMBL" id="LJSK01000081">
    <property type="protein sequence ID" value="KPI87576.1"/>
    <property type="molecule type" value="Genomic_DNA"/>
</dbReference>
<dbReference type="Pfam" id="PF00076">
    <property type="entry name" value="RRM_1"/>
    <property type="match status" value="1"/>
</dbReference>
<protein>
    <recommendedName>
        <fullName evidence="2">RRM domain-containing protein</fullName>
    </recommendedName>
</protein>
<feature type="domain" description="RRM" evidence="2">
    <location>
        <begin position="3"/>
        <end position="81"/>
    </location>
</feature>
<organism evidence="3 4">
    <name type="scientific">Leptomonas seymouri</name>
    <dbReference type="NCBI Taxonomy" id="5684"/>
    <lineage>
        <taxon>Eukaryota</taxon>
        <taxon>Discoba</taxon>
        <taxon>Euglenozoa</taxon>
        <taxon>Kinetoplastea</taxon>
        <taxon>Metakinetoplastina</taxon>
        <taxon>Trypanosomatida</taxon>
        <taxon>Trypanosomatidae</taxon>
        <taxon>Leishmaniinae</taxon>
        <taxon>Leptomonas</taxon>
    </lineage>
</organism>
<gene>
    <name evidence="3" type="ORF">ABL78_3327</name>
</gene>
<dbReference type="OMA" id="MEFNGAF"/>
<reference evidence="3 4" key="1">
    <citation type="journal article" date="2015" name="PLoS Pathog.">
        <title>Leptomonas seymouri: Adaptations to the Dixenous Life Cycle Analyzed by Genome Sequencing, Transcriptome Profiling and Co-infection with Leishmania donovani.</title>
        <authorList>
            <person name="Kraeva N."/>
            <person name="Butenko A."/>
            <person name="Hlavacova J."/>
            <person name="Kostygov A."/>
            <person name="Myskova J."/>
            <person name="Grybchuk D."/>
            <person name="Lestinova T."/>
            <person name="Votypka J."/>
            <person name="Volf P."/>
            <person name="Opperdoes F."/>
            <person name="Flegontov P."/>
            <person name="Lukes J."/>
            <person name="Yurchenko V."/>
        </authorList>
    </citation>
    <scope>NUCLEOTIDE SEQUENCE [LARGE SCALE GENOMIC DNA]</scope>
    <source>
        <strain evidence="3 4">ATCC 30220</strain>
    </source>
</reference>
<accession>A0A0N0P6F3</accession>
<dbReference type="CDD" id="cd00590">
    <property type="entry name" value="RRM_SF"/>
    <property type="match status" value="1"/>
</dbReference>
<name>A0A0N0P6F3_LEPSE</name>
<comment type="caution">
    <text evidence="3">The sequence shown here is derived from an EMBL/GenBank/DDBJ whole genome shotgun (WGS) entry which is preliminary data.</text>
</comment>
<sequence>MSTTIRIRSLPAKYSEEKLLRLCACFGEIVDYNAVGEGEGANVTAAADVTYEERDDALEAVANMEGMEFNGAFLRVFVKQQ</sequence>
<dbReference type="InterPro" id="IPR000504">
    <property type="entry name" value="RRM_dom"/>
</dbReference>
<dbReference type="AlphaFoldDB" id="A0A0N0P6F3"/>
<dbReference type="SUPFAM" id="SSF54928">
    <property type="entry name" value="RNA-binding domain, RBD"/>
    <property type="match status" value="1"/>
</dbReference>
<dbReference type="GO" id="GO:0003723">
    <property type="term" value="F:RNA binding"/>
    <property type="evidence" value="ECO:0007669"/>
    <property type="project" value="UniProtKB-UniRule"/>
</dbReference>
<keyword evidence="1" id="KW-0694">RNA-binding</keyword>
<proteinExistence type="predicted"/>
<dbReference type="InterPro" id="IPR012677">
    <property type="entry name" value="Nucleotide-bd_a/b_plait_sf"/>
</dbReference>
<dbReference type="Proteomes" id="UP000038009">
    <property type="component" value="Unassembled WGS sequence"/>
</dbReference>
<dbReference type="InterPro" id="IPR035979">
    <property type="entry name" value="RBD_domain_sf"/>
</dbReference>
<evidence type="ECO:0000313" key="4">
    <source>
        <dbReference type="Proteomes" id="UP000038009"/>
    </source>
</evidence>
<dbReference type="Gene3D" id="3.30.70.330">
    <property type="match status" value="1"/>
</dbReference>
<evidence type="ECO:0000259" key="2">
    <source>
        <dbReference type="PROSITE" id="PS50102"/>
    </source>
</evidence>
<dbReference type="OrthoDB" id="272703at2759"/>
<dbReference type="PROSITE" id="PS50102">
    <property type="entry name" value="RRM"/>
    <property type="match status" value="1"/>
</dbReference>
<evidence type="ECO:0000256" key="1">
    <source>
        <dbReference type="PROSITE-ProRule" id="PRU00176"/>
    </source>
</evidence>
<evidence type="ECO:0000313" key="3">
    <source>
        <dbReference type="EMBL" id="KPI87576.1"/>
    </source>
</evidence>